<evidence type="ECO:0000259" key="5">
    <source>
        <dbReference type="Pfam" id="PF04355"/>
    </source>
</evidence>
<organism evidence="6 7">
    <name type="scientific">Devosia nitrariae</name>
    <dbReference type="NCBI Taxonomy" id="2071872"/>
    <lineage>
        <taxon>Bacteria</taxon>
        <taxon>Pseudomonadati</taxon>
        <taxon>Pseudomonadota</taxon>
        <taxon>Alphaproteobacteria</taxon>
        <taxon>Hyphomicrobiales</taxon>
        <taxon>Devosiaceae</taxon>
        <taxon>Devosia</taxon>
    </lineage>
</organism>
<dbReference type="PROSITE" id="PS51257">
    <property type="entry name" value="PROKAR_LIPOPROTEIN"/>
    <property type="match status" value="1"/>
</dbReference>
<proteinExistence type="predicted"/>
<sequence>MGKVKYMPLFVVSRRLAPIAAAAIVLALAGCSASNSLVTQRTQGYEIDESALAQIRPGQSQDLVRIVLGTPQFTNQFSGQSAWYYVETKVNTTAFGLNMVQSRTVLAVYFDERGRVAQRAVYGLEEGRVINVETRRTPSFGEDRTFIQSLLSSVGL</sequence>
<accession>A0ABQ5W8D5</accession>
<keyword evidence="1 4" id="KW-0732">Signal</keyword>
<reference evidence="7" key="1">
    <citation type="journal article" date="2019" name="Int. J. Syst. Evol. Microbiol.">
        <title>The Global Catalogue of Microorganisms (GCM) 10K type strain sequencing project: providing services to taxonomists for standard genome sequencing and annotation.</title>
        <authorList>
            <consortium name="The Broad Institute Genomics Platform"/>
            <consortium name="The Broad Institute Genome Sequencing Center for Infectious Disease"/>
            <person name="Wu L."/>
            <person name="Ma J."/>
        </authorList>
    </citation>
    <scope>NUCLEOTIDE SEQUENCE [LARGE SCALE GENOMIC DNA]</scope>
    <source>
        <strain evidence="7">NBRC 112416</strain>
    </source>
</reference>
<protein>
    <submittedName>
        <fullName evidence="6">Membrane protein</fullName>
    </submittedName>
</protein>
<comment type="caution">
    <text evidence="6">The sequence shown here is derived from an EMBL/GenBank/DDBJ whole genome shotgun (WGS) entry which is preliminary data.</text>
</comment>
<evidence type="ECO:0000256" key="1">
    <source>
        <dbReference type="ARBA" id="ARBA00022729"/>
    </source>
</evidence>
<dbReference type="InterPro" id="IPR007450">
    <property type="entry name" value="BamE_dom"/>
</dbReference>
<dbReference type="Gene3D" id="3.30.1450.10">
    <property type="match status" value="1"/>
</dbReference>
<dbReference type="InterPro" id="IPR026592">
    <property type="entry name" value="BamE"/>
</dbReference>
<dbReference type="InterPro" id="IPR037873">
    <property type="entry name" value="BamE-like"/>
</dbReference>
<gene>
    <name evidence="6" type="ORF">GCM10010862_35520</name>
</gene>
<evidence type="ECO:0000313" key="7">
    <source>
        <dbReference type="Proteomes" id="UP001156691"/>
    </source>
</evidence>
<name>A0ABQ5W8D5_9HYPH</name>
<keyword evidence="7" id="KW-1185">Reference proteome</keyword>
<feature type="domain" description="Outer membrane protein assembly factor BamE" evidence="5">
    <location>
        <begin position="44"/>
        <end position="118"/>
    </location>
</feature>
<dbReference type="PANTHER" id="PTHR37482:SF1">
    <property type="entry name" value="OUTER MEMBRANE PROTEIN ASSEMBLY FACTOR BAME"/>
    <property type="match status" value="1"/>
</dbReference>
<evidence type="ECO:0000313" key="6">
    <source>
        <dbReference type="EMBL" id="GLQ56293.1"/>
    </source>
</evidence>
<dbReference type="Pfam" id="PF04355">
    <property type="entry name" value="BamE"/>
    <property type="match status" value="1"/>
</dbReference>
<keyword evidence="2" id="KW-0472">Membrane</keyword>
<keyword evidence="3" id="KW-0998">Cell outer membrane</keyword>
<dbReference type="PANTHER" id="PTHR37482">
    <property type="entry name" value="OUTER MEMBRANE PROTEIN ASSEMBLY FACTOR BAME"/>
    <property type="match status" value="1"/>
</dbReference>
<feature type="signal peptide" evidence="4">
    <location>
        <begin position="1"/>
        <end position="22"/>
    </location>
</feature>
<dbReference type="EMBL" id="BSNS01000020">
    <property type="protein sequence ID" value="GLQ56293.1"/>
    <property type="molecule type" value="Genomic_DNA"/>
</dbReference>
<evidence type="ECO:0000256" key="3">
    <source>
        <dbReference type="ARBA" id="ARBA00023237"/>
    </source>
</evidence>
<evidence type="ECO:0000256" key="2">
    <source>
        <dbReference type="ARBA" id="ARBA00023136"/>
    </source>
</evidence>
<feature type="chain" id="PRO_5047401768" evidence="4">
    <location>
        <begin position="23"/>
        <end position="156"/>
    </location>
</feature>
<evidence type="ECO:0000256" key="4">
    <source>
        <dbReference type="SAM" id="SignalP"/>
    </source>
</evidence>
<dbReference type="Proteomes" id="UP001156691">
    <property type="component" value="Unassembled WGS sequence"/>
</dbReference>